<comment type="caution">
    <text evidence="3">The sequence shown here is derived from an EMBL/GenBank/DDBJ whole genome shotgun (WGS) entry which is preliminary data.</text>
</comment>
<organism evidence="3 4">
    <name type="scientific">Candidatus Uhrbacteria bacterium GW2011_GWF2_44_350</name>
    <dbReference type="NCBI Taxonomy" id="1619000"/>
    <lineage>
        <taxon>Bacteria</taxon>
        <taxon>Candidatus Uhriibacteriota</taxon>
    </lineage>
</organism>
<evidence type="ECO:0000313" key="3">
    <source>
        <dbReference type="EMBL" id="KKT71681.1"/>
    </source>
</evidence>
<dbReference type="InterPro" id="IPR036291">
    <property type="entry name" value="NAD(P)-bd_dom_sf"/>
</dbReference>
<dbReference type="AlphaFoldDB" id="A0A0G1JJB5"/>
<protein>
    <recommendedName>
        <fullName evidence="2">NAD-dependent epimerase/dehydratase domain-containing protein</fullName>
    </recommendedName>
</protein>
<dbReference type="InterPro" id="IPR001509">
    <property type="entry name" value="Epimerase_deHydtase"/>
</dbReference>
<evidence type="ECO:0000256" key="1">
    <source>
        <dbReference type="ARBA" id="ARBA00007637"/>
    </source>
</evidence>
<accession>A0A0G1JJB5</accession>
<feature type="domain" description="NAD-dependent epimerase/dehydratase" evidence="2">
    <location>
        <begin position="39"/>
        <end position="271"/>
    </location>
</feature>
<proteinExistence type="inferred from homology"/>
<evidence type="ECO:0000259" key="2">
    <source>
        <dbReference type="Pfam" id="PF01370"/>
    </source>
</evidence>
<dbReference type="PANTHER" id="PTHR43000">
    <property type="entry name" value="DTDP-D-GLUCOSE 4,6-DEHYDRATASE-RELATED"/>
    <property type="match status" value="1"/>
</dbReference>
<comment type="similarity">
    <text evidence="1">Belongs to the NAD(P)-dependent epimerase/dehydratase family.</text>
</comment>
<dbReference type="Proteomes" id="UP000034154">
    <property type="component" value="Unassembled WGS sequence"/>
</dbReference>
<dbReference type="EMBL" id="LCJB01000011">
    <property type="protein sequence ID" value="KKT71681.1"/>
    <property type="molecule type" value="Genomic_DNA"/>
</dbReference>
<gene>
    <name evidence="3" type="ORF">UW63_C0011G0012</name>
</gene>
<dbReference type="Gene3D" id="3.90.25.10">
    <property type="entry name" value="UDP-galactose 4-epimerase, domain 1"/>
    <property type="match status" value="1"/>
</dbReference>
<sequence>MNQDYQDFGDSQDLELFFVVVSVKNPIIIKQSMTKYQKILVTGGAGFIGSHIVDALVARRYKTYVVDNLSRGKKENVNPNAQFFKLDITSPEFPKLIKKLKPDVIFHVAAQIDVRKSVAAPIADAKINILGTLALAEAAAVAGVKKIIFSSSGGAMFSDDIRPPYSEETREQPVSPYGIAKRASELYLDFEQKTRGLSSVVLRYANVYGPRQNSLGGAGVVAIFCEKMLAGLPTKINGSGKQARDYVYVGDVVRANLLAMNEKTQGVFNIGTGREISVNELFRQLKKITKYQLSENHGPACSGEVRRSSLVCKKAAKELAWQPKTKLDDGLLKTVEWFRKQKVSGKKVKA</sequence>
<evidence type="ECO:0000313" key="4">
    <source>
        <dbReference type="Proteomes" id="UP000034154"/>
    </source>
</evidence>
<name>A0A0G1JJB5_9BACT</name>
<dbReference type="Gene3D" id="3.40.50.720">
    <property type="entry name" value="NAD(P)-binding Rossmann-like Domain"/>
    <property type="match status" value="1"/>
</dbReference>
<reference evidence="3 4" key="1">
    <citation type="journal article" date="2015" name="Nature">
        <title>rRNA introns, odd ribosomes, and small enigmatic genomes across a large radiation of phyla.</title>
        <authorList>
            <person name="Brown C.T."/>
            <person name="Hug L.A."/>
            <person name="Thomas B.C."/>
            <person name="Sharon I."/>
            <person name="Castelle C.J."/>
            <person name="Singh A."/>
            <person name="Wilkins M.J."/>
            <person name="Williams K.H."/>
            <person name="Banfield J.F."/>
        </authorList>
    </citation>
    <scope>NUCLEOTIDE SEQUENCE [LARGE SCALE GENOMIC DNA]</scope>
</reference>
<dbReference type="Pfam" id="PF01370">
    <property type="entry name" value="Epimerase"/>
    <property type="match status" value="1"/>
</dbReference>
<dbReference type="SUPFAM" id="SSF51735">
    <property type="entry name" value="NAD(P)-binding Rossmann-fold domains"/>
    <property type="match status" value="1"/>
</dbReference>
<dbReference type="PATRIC" id="fig|1619000.3.peg.237"/>